<evidence type="ECO:0000256" key="8">
    <source>
        <dbReference type="ARBA" id="ARBA00023204"/>
    </source>
</evidence>
<evidence type="ECO:0000256" key="11">
    <source>
        <dbReference type="ARBA" id="ARBA00049348"/>
    </source>
</evidence>
<dbReference type="InterPro" id="IPR036388">
    <property type="entry name" value="WH-like_DNA-bd_sf"/>
</dbReference>
<dbReference type="CDD" id="cd06445">
    <property type="entry name" value="ATase"/>
    <property type="match status" value="1"/>
</dbReference>
<keyword evidence="8" id="KW-0234">DNA repair</keyword>
<dbReference type="SUPFAM" id="SSF46767">
    <property type="entry name" value="Methylated DNA-protein cysteine methyltransferase, C-terminal domain"/>
    <property type="match status" value="1"/>
</dbReference>
<feature type="region of interest" description="Disordered" evidence="12">
    <location>
        <begin position="1"/>
        <end position="32"/>
    </location>
</feature>
<dbReference type="Gene3D" id="1.10.10.10">
    <property type="entry name" value="Winged helix-like DNA-binding domain superfamily/Winged helix DNA-binding domain"/>
    <property type="match status" value="1"/>
</dbReference>
<evidence type="ECO:0000259" key="13">
    <source>
        <dbReference type="Pfam" id="PF01035"/>
    </source>
</evidence>
<dbReference type="PANTHER" id="PTHR10815">
    <property type="entry name" value="METHYLATED-DNA--PROTEIN-CYSTEINE METHYLTRANSFERASE"/>
    <property type="match status" value="1"/>
</dbReference>
<dbReference type="EC" id="2.1.1.63" evidence="3"/>
<dbReference type="Pfam" id="PF01035">
    <property type="entry name" value="DNA_binding_1"/>
    <property type="match status" value="1"/>
</dbReference>
<dbReference type="GO" id="GO:0032259">
    <property type="term" value="P:methylation"/>
    <property type="evidence" value="ECO:0007669"/>
    <property type="project" value="UniProtKB-KW"/>
</dbReference>
<evidence type="ECO:0000256" key="10">
    <source>
        <dbReference type="ARBA" id="ARBA00031621"/>
    </source>
</evidence>
<comment type="similarity">
    <text evidence="2">Belongs to the MGMT family.</text>
</comment>
<evidence type="ECO:0000256" key="7">
    <source>
        <dbReference type="ARBA" id="ARBA00022763"/>
    </source>
</evidence>
<dbReference type="AlphaFoldDB" id="A0A2V0P5V8"/>
<dbReference type="InterPro" id="IPR014048">
    <property type="entry name" value="MethylDNA_cys_MeTrfase_DNA-bd"/>
</dbReference>
<evidence type="ECO:0000256" key="3">
    <source>
        <dbReference type="ARBA" id="ARBA00011918"/>
    </source>
</evidence>
<accession>A0A2V0P5V8</accession>
<comment type="catalytic activity">
    <reaction evidence="1">
        <text>a 4-O-methyl-thymidine in DNA + L-cysteinyl-[protein] = a thymidine in DNA + S-methyl-L-cysteinyl-[protein]</text>
        <dbReference type="Rhea" id="RHEA:53428"/>
        <dbReference type="Rhea" id="RHEA-COMP:10131"/>
        <dbReference type="Rhea" id="RHEA-COMP:10132"/>
        <dbReference type="Rhea" id="RHEA-COMP:13555"/>
        <dbReference type="Rhea" id="RHEA-COMP:13556"/>
        <dbReference type="ChEBI" id="CHEBI:29950"/>
        <dbReference type="ChEBI" id="CHEBI:82612"/>
        <dbReference type="ChEBI" id="CHEBI:137386"/>
        <dbReference type="ChEBI" id="CHEBI:137387"/>
        <dbReference type="EC" id="2.1.1.63"/>
    </reaction>
</comment>
<dbReference type="PANTHER" id="PTHR10815:SF13">
    <property type="entry name" value="METHYLATED-DNA--PROTEIN-CYSTEINE METHYLTRANSFERASE"/>
    <property type="match status" value="1"/>
</dbReference>
<dbReference type="NCBIfam" id="TIGR00589">
    <property type="entry name" value="ogt"/>
    <property type="match status" value="1"/>
</dbReference>
<evidence type="ECO:0000313" key="15">
    <source>
        <dbReference type="Proteomes" id="UP000247498"/>
    </source>
</evidence>
<dbReference type="Proteomes" id="UP000247498">
    <property type="component" value="Unassembled WGS sequence"/>
</dbReference>
<dbReference type="GO" id="GO:0006281">
    <property type="term" value="P:DNA repair"/>
    <property type="evidence" value="ECO:0007669"/>
    <property type="project" value="UniProtKB-KW"/>
</dbReference>
<feature type="domain" description="Methylated-DNA-[protein]-cysteine S-methyltransferase DNA binding" evidence="13">
    <location>
        <begin position="37"/>
        <end position="123"/>
    </location>
</feature>
<dbReference type="InParanoid" id="A0A2V0P5V8"/>
<organism evidence="14 15">
    <name type="scientific">Raphidocelis subcapitata</name>
    <dbReference type="NCBI Taxonomy" id="307507"/>
    <lineage>
        <taxon>Eukaryota</taxon>
        <taxon>Viridiplantae</taxon>
        <taxon>Chlorophyta</taxon>
        <taxon>core chlorophytes</taxon>
        <taxon>Chlorophyceae</taxon>
        <taxon>CS clade</taxon>
        <taxon>Sphaeropleales</taxon>
        <taxon>Selenastraceae</taxon>
        <taxon>Raphidocelis</taxon>
    </lineage>
</organism>
<reference evidence="14 15" key="1">
    <citation type="journal article" date="2018" name="Sci. Rep.">
        <title>Raphidocelis subcapitata (=Pseudokirchneriella subcapitata) provides an insight into genome evolution and environmental adaptations in the Sphaeropleales.</title>
        <authorList>
            <person name="Suzuki S."/>
            <person name="Yamaguchi H."/>
            <person name="Nakajima N."/>
            <person name="Kawachi M."/>
        </authorList>
    </citation>
    <scope>NUCLEOTIDE SEQUENCE [LARGE SCALE GENOMIC DNA]</scope>
    <source>
        <strain evidence="14 15">NIES-35</strain>
    </source>
</reference>
<dbReference type="InterPro" id="IPR036217">
    <property type="entry name" value="MethylDNA_cys_MeTrfase_DNAb"/>
</dbReference>
<comment type="catalytic activity">
    <reaction evidence="11">
        <text>a 6-O-methyl-2'-deoxyguanosine in DNA + L-cysteinyl-[protein] = S-methyl-L-cysteinyl-[protein] + a 2'-deoxyguanosine in DNA</text>
        <dbReference type="Rhea" id="RHEA:24000"/>
        <dbReference type="Rhea" id="RHEA-COMP:10131"/>
        <dbReference type="Rhea" id="RHEA-COMP:10132"/>
        <dbReference type="Rhea" id="RHEA-COMP:11367"/>
        <dbReference type="Rhea" id="RHEA-COMP:11368"/>
        <dbReference type="ChEBI" id="CHEBI:29950"/>
        <dbReference type="ChEBI" id="CHEBI:82612"/>
        <dbReference type="ChEBI" id="CHEBI:85445"/>
        <dbReference type="ChEBI" id="CHEBI:85448"/>
        <dbReference type="EC" id="2.1.1.63"/>
    </reaction>
</comment>
<evidence type="ECO:0000256" key="6">
    <source>
        <dbReference type="ARBA" id="ARBA00022679"/>
    </source>
</evidence>
<gene>
    <name evidence="14" type="ORF">Rsub_07941</name>
</gene>
<protein>
    <recommendedName>
        <fullName evidence="4">Methylated-DNA--protein-cysteine methyltransferase</fullName>
        <ecNumber evidence="3">2.1.1.63</ecNumber>
    </recommendedName>
    <alternativeName>
        <fullName evidence="9">6-O-methylguanine-DNA methyltransferase</fullName>
    </alternativeName>
    <alternativeName>
        <fullName evidence="10">O-6-methylguanine-DNA-alkyltransferase</fullName>
    </alternativeName>
</protein>
<keyword evidence="6" id="KW-0808">Transferase</keyword>
<feature type="compositionally biased region" description="Low complexity" evidence="12">
    <location>
        <begin position="9"/>
        <end position="19"/>
    </location>
</feature>
<dbReference type="OrthoDB" id="1907495at2759"/>
<evidence type="ECO:0000256" key="9">
    <source>
        <dbReference type="ARBA" id="ARBA00030795"/>
    </source>
</evidence>
<evidence type="ECO:0000256" key="4">
    <source>
        <dbReference type="ARBA" id="ARBA00015377"/>
    </source>
</evidence>
<dbReference type="GO" id="GO:0003908">
    <property type="term" value="F:methylated-DNA-[protein]-cysteine S-methyltransferase activity"/>
    <property type="evidence" value="ECO:0007669"/>
    <property type="project" value="UniProtKB-EC"/>
</dbReference>
<keyword evidence="5" id="KW-0489">Methyltransferase</keyword>
<dbReference type="EMBL" id="BDRX01000061">
    <property type="protein sequence ID" value="GBF95226.1"/>
    <property type="molecule type" value="Genomic_DNA"/>
</dbReference>
<proteinExistence type="inferred from homology"/>
<evidence type="ECO:0000256" key="2">
    <source>
        <dbReference type="ARBA" id="ARBA00008711"/>
    </source>
</evidence>
<comment type="caution">
    <text evidence="14">The sequence shown here is derived from an EMBL/GenBank/DDBJ whole genome shotgun (WGS) entry which is preliminary data.</text>
</comment>
<keyword evidence="15" id="KW-1185">Reference proteome</keyword>
<dbReference type="PROSITE" id="PS00374">
    <property type="entry name" value="MGMT"/>
    <property type="match status" value="1"/>
</dbReference>
<dbReference type="InterPro" id="IPR001497">
    <property type="entry name" value="MethylDNA_cys_MeTrfase_AS"/>
</dbReference>
<evidence type="ECO:0000256" key="12">
    <source>
        <dbReference type="SAM" id="MobiDB-lite"/>
    </source>
</evidence>
<evidence type="ECO:0000313" key="14">
    <source>
        <dbReference type="EMBL" id="GBF95226.1"/>
    </source>
</evidence>
<sequence length="161" mass="16334">MAPKPRPAAAPAAPATGAAAAGGDGAADGDKRTPTAYEQRVYRLCSAIPKGRVTTYGELAKALDPPSSARAVGQAMRRNPFAPRVPCHRVVAANMEIGGFTGSWGPEAASVKRKRAMLIEEGVPFGGDGRVGRACLVRAEELARLAAGKKGLAGGKGGAGE</sequence>
<evidence type="ECO:0000256" key="5">
    <source>
        <dbReference type="ARBA" id="ARBA00022603"/>
    </source>
</evidence>
<name>A0A2V0P5V8_9CHLO</name>
<keyword evidence="7" id="KW-0227">DNA damage</keyword>
<dbReference type="STRING" id="307507.A0A2V0P5V8"/>
<evidence type="ECO:0000256" key="1">
    <source>
        <dbReference type="ARBA" id="ARBA00001286"/>
    </source>
</evidence>